<feature type="signal peptide" evidence="2">
    <location>
        <begin position="1"/>
        <end position="25"/>
    </location>
</feature>
<feature type="chain" id="PRO_5011790020" evidence="2">
    <location>
        <begin position="26"/>
        <end position="463"/>
    </location>
</feature>
<evidence type="ECO:0000256" key="1">
    <source>
        <dbReference type="SAM" id="MobiDB-lite"/>
    </source>
</evidence>
<evidence type="ECO:0000256" key="2">
    <source>
        <dbReference type="SAM" id="SignalP"/>
    </source>
</evidence>
<feature type="region of interest" description="Disordered" evidence="1">
    <location>
        <begin position="70"/>
        <end position="97"/>
    </location>
</feature>
<protein>
    <submittedName>
        <fullName evidence="4">Peptidase_C39 like family protein</fullName>
    </submittedName>
</protein>
<evidence type="ECO:0000313" key="5">
    <source>
        <dbReference type="Proteomes" id="UP000199207"/>
    </source>
</evidence>
<dbReference type="AlphaFoldDB" id="A0A1I1MXG1"/>
<dbReference type="CDD" id="cd02549">
    <property type="entry name" value="Peptidase_C39A"/>
    <property type="match status" value="1"/>
</dbReference>
<dbReference type="InterPro" id="IPR039563">
    <property type="entry name" value="Peptidase_C39_single_dom"/>
</dbReference>
<dbReference type="EMBL" id="FOLM01000007">
    <property type="protein sequence ID" value="SFC90049.1"/>
    <property type="molecule type" value="Genomic_DNA"/>
</dbReference>
<feature type="region of interest" description="Disordered" evidence="1">
    <location>
        <begin position="19"/>
        <end position="52"/>
    </location>
</feature>
<dbReference type="Pfam" id="PF13529">
    <property type="entry name" value="Peptidase_C39_2"/>
    <property type="match status" value="1"/>
</dbReference>
<keyword evidence="2" id="KW-0732">Signal</keyword>
<evidence type="ECO:0000313" key="4">
    <source>
        <dbReference type="EMBL" id="SFC90049.1"/>
    </source>
</evidence>
<dbReference type="RefSeq" id="WP_245834081.1">
    <property type="nucleotide sequence ID" value="NZ_FOLM01000007.1"/>
</dbReference>
<dbReference type="PROSITE" id="PS51318">
    <property type="entry name" value="TAT"/>
    <property type="match status" value="1"/>
</dbReference>
<accession>A0A1I1MXG1</accession>
<gene>
    <name evidence="4" type="ORF">SAMN05421773_107125</name>
</gene>
<proteinExistence type="predicted"/>
<dbReference type="Gene3D" id="3.90.70.10">
    <property type="entry name" value="Cysteine proteinases"/>
    <property type="match status" value="1"/>
</dbReference>
<sequence>MTHRRALLSAALLSALAAGTGPASATPPAAPLRPRPPARHRDPALPAGGGPVPEYHAWTTAADWDRGTAQGTGTRALPRPGIVIDRPHGVLRHTDPHTGRSAGWEYAVWVSPEHRTAAPADELVPSWNAATPPGTWLRVELRAGYADGGHTPWYTLGDWASGDRDLRRTSVPDQSDGRSTVHTDTVAVAGPAADRVPFRSWRLRLTLFRAPGSTATPVVWRAGALASAVPAREEVPATAPGPAAGTELPVPAYSQNVHTGRYPEYDNGGEAWCSPTSVQMVLEFWGHRPTARELAWVDPSYDDPQVCHAARHTYDHAYGGCGNWPFNTAYAAAAHPGIQAVVTRLPSLAHAERLVRAGIPPITSQSFHEGELPGAGYGTAGHLMAVTGFTREGDVVAHDPAGRDNADVRRVYPRRAFENIWLRTRRRTAAGAPASGTGGICYLLFPLHPSADQSGALAAAGIH</sequence>
<dbReference type="InterPro" id="IPR006311">
    <property type="entry name" value="TAT_signal"/>
</dbReference>
<reference evidence="4 5" key="1">
    <citation type="submission" date="2016-10" db="EMBL/GenBank/DDBJ databases">
        <authorList>
            <person name="de Groot N.N."/>
        </authorList>
    </citation>
    <scope>NUCLEOTIDE SEQUENCE [LARGE SCALE GENOMIC DNA]</scope>
    <source>
        <strain evidence="4 5">CGMCC 4.5739</strain>
    </source>
</reference>
<dbReference type="InterPro" id="IPR039564">
    <property type="entry name" value="Peptidase_C39-like"/>
</dbReference>
<feature type="compositionally biased region" description="Basic and acidic residues" evidence="1">
    <location>
        <begin position="85"/>
        <end position="97"/>
    </location>
</feature>
<dbReference type="STRING" id="910347.SAMN05421773_107125"/>
<organism evidence="4 5">
    <name type="scientific">Streptomyces aidingensis</name>
    <dbReference type="NCBI Taxonomy" id="910347"/>
    <lineage>
        <taxon>Bacteria</taxon>
        <taxon>Bacillati</taxon>
        <taxon>Actinomycetota</taxon>
        <taxon>Actinomycetes</taxon>
        <taxon>Kitasatosporales</taxon>
        <taxon>Streptomycetaceae</taxon>
        <taxon>Streptomyces</taxon>
    </lineage>
</organism>
<feature type="domain" description="Peptidase C39-like" evidence="3">
    <location>
        <begin position="248"/>
        <end position="401"/>
    </location>
</feature>
<keyword evidence="5" id="KW-1185">Reference proteome</keyword>
<evidence type="ECO:0000259" key="3">
    <source>
        <dbReference type="Pfam" id="PF13529"/>
    </source>
</evidence>
<dbReference type="Proteomes" id="UP000199207">
    <property type="component" value="Unassembled WGS sequence"/>
</dbReference>
<name>A0A1I1MXG1_9ACTN</name>